<evidence type="ECO:0000256" key="5">
    <source>
        <dbReference type="ARBA" id="ARBA00022989"/>
    </source>
</evidence>
<dbReference type="AlphaFoldDB" id="I7FQJ7"/>
<sequence length="176" mass="19152">MQRTGARSAMNQPYPGQPGNQWQHLPPQAYYGQPYPQGYYPPPPPPPKKNKTGLWVLLALLAVIVVVAGGVVAFKLYVNRDWTATFEVTGTGTTATVRYSGADRETVRKDVDLPWTQDITFSGKVKAFVLEVFPLAEDESVSCSVTVNGEVVVEKTRAPGEKVLCLGVNPDAGRFG</sequence>
<evidence type="ECO:0008006" key="11">
    <source>
        <dbReference type="Google" id="ProtNLM"/>
    </source>
</evidence>
<reference evidence="9 10" key="1">
    <citation type="journal article" date="2007" name="Genome Biol.">
        <title>Interrupted coding sequences in Mycobacterium smegmatis: authentic mutations or sequencing errors?</title>
        <authorList>
            <person name="Deshayes C."/>
            <person name="Perrodou E."/>
            <person name="Gallien S."/>
            <person name="Euphrasie D."/>
            <person name="Schaeffer C."/>
            <person name="Van-Dorsselaer A."/>
            <person name="Poch O."/>
            <person name="Lecompte O."/>
            <person name="Reyrat J.M."/>
        </authorList>
    </citation>
    <scope>NUCLEOTIDE SEQUENCE [LARGE SCALE GENOMIC DNA]</scope>
    <source>
        <strain evidence="10">ATCC 700084 / mc(2)155</strain>
    </source>
</reference>
<dbReference type="Pfam" id="PF05423">
    <property type="entry name" value="Mycobact_memb"/>
    <property type="match status" value="1"/>
</dbReference>
<evidence type="ECO:0000256" key="2">
    <source>
        <dbReference type="ARBA" id="ARBA00007531"/>
    </source>
</evidence>
<name>I7FQJ7_MYCS2</name>
<evidence type="ECO:0000256" key="3">
    <source>
        <dbReference type="ARBA" id="ARBA00022475"/>
    </source>
</evidence>
<dbReference type="Gene3D" id="2.60.40.2880">
    <property type="entry name" value="MmpS1-5, C-terminal soluble domain"/>
    <property type="match status" value="1"/>
</dbReference>
<reference evidence="9 10" key="2">
    <citation type="journal article" date="2009" name="Genome Res.">
        <title>Ortho-proteogenomics: multiple proteomes investigation through orthology and a new MS-based protocol.</title>
        <authorList>
            <person name="Gallien S."/>
            <person name="Perrodou E."/>
            <person name="Carapito C."/>
            <person name="Deshayes C."/>
            <person name="Reyrat J.M."/>
            <person name="Van Dorsselaer A."/>
            <person name="Poch O."/>
            <person name="Schaeffer C."/>
            <person name="Lecompte O."/>
        </authorList>
    </citation>
    <scope>NUCLEOTIDE SEQUENCE [LARGE SCALE GENOMIC DNA]</scope>
    <source>
        <strain evidence="10">ATCC 700084 / mc(2)155</strain>
    </source>
</reference>
<feature type="transmembrane region" description="Helical" evidence="8">
    <location>
        <begin position="54"/>
        <end position="78"/>
    </location>
</feature>
<evidence type="ECO:0000256" key="7">
    <source>
        <dbReference type="SAM" id="MobiDB-lite"/>
    </source>
</evidence>
<keyword evidence="3" id="KW-1003">Cell membrane</keyword>
<dbReference type="EMBL" id="CP001663">
    <property type="protein sequence ID" value="AFP41013.1"/>
    <property type="molecule type" value="Genomic_DNA"/>
</dbReference>
<accession>I7FQJ7</accession>
<dbReference type="InterPro" id="IPR008693">
    <property type="entry name" value="MmpS"/>
</dbReference>
<evidence type="ECO:0000256" key="1">
    <source>
        <dbReference type="ARBA" id="ARBA00004236"/>
    </source>
</evidence>
<dbReference type="PATRIC" id="fig|246196.56.peg.4663"/>
<keyword evidence="6 8" id="KW-0472">Membrane</keyword>
<dbReference type="InterPro" id="IPR038468">
    <property type="entry name" value="MmpS_C"/>
</dbReference>
<dbReference type="KEGG" id="msg:MSMEI_4561"/>
<protein>
    <recommendedName>
        <fullName evidence="11">Mycobacterium membrane protein</fullName>
    </recommendedName>
</protein>
<comment type="similarity">
    <text evidence="2">Belongs to the MmpS family.</text>
</comment>
<keyword evidence="5 8" id="KW-1133">Transmembrane helix</keyword>
<feature type="compositionally biased region" description="Polar residues" evidence="7">
    <location>
        <begin position="1"/>
        <end position="11"/>
    </location>
</feature>
<comment type="subcellular location">
    <subcellularLocation>
        <location evidence="1">Cell membrane</location>
    </subcellularLocation>
</comment>
<evidence type="ECO:0000256" key="4">
    <source>
        <dbReference type="ARBA" id="ARBA00022692"/>
    </source>
</evidence>
<evidence type="ECO:0000313" key="10">
    <source>
        <dbReference type="Proteomes" id="UP000006158"/>
    </source>
</evidence>
<evidence type="ECO:0000256" key="8">
    <source>
        <dbReference type="SAM" id="Phobius"/>
    </source>
</evidence>
<organism evidence="9 10">
    <name type="scientific">Mycolicibacterium smegmatis (strain ATCC 700084 / mc(2)155)</name>
    <name type="common">Mycobacterium smegmatis</name>
    <dbReference type="NCBI Taxonomy" id="246196"/>
    <lineage>
        <taxon>Bacteria</taxon>
        <taxon>Bacillati</taxon>
        <taxon>Actinomycetota</taxon>
        <taxon>Actinomycetes</taxon>
        <taxon>Mycobacteriales</taxon>
        <taxon>Mycobacteriaceae</taxon>
        <taxon>Mycolicibacterium</taxon>
    </lineage>
</organism>
<proteinExistence type="inferred from homology"/>
<evidence type="ECO:0000256" key="6">
    <source>
        <dbReference type="ARBA" id="ARBA00023136"/>
    </source>
</evidence>
<gene>
    <name evidence="9" type="ordered locus">MSMEI_4561</name>
</gene>
<evidence type="ECO:0000313" key="9">
    <source>
        <dbReference type="EMBL" id="AFP41013.1"/>
    </source>
</evidence>
<feature type="region of interest" description="Disordered" evidence="7">
    <location>
        <begin position="1"/>
        <end position="30"/>
    </location>
</feature>
<dbReference type="GO" id="GO:0005886">
    <property type="term" value="C:plasma membrane"/>
    <property type="evidence" value="ECO:0007669"/>
    <property type="project" value="UniProtKB-SubCell"/>
</dbReference>
<dbReference type="Proteomes" id="UP000006158">
    <property type="component" value="Chromosome"/>
</dbReference>
<keyword evidence="4 8" id="KW-0812">Transmembrane</keyword>